<keyword evidence="6" id="KW-1185">Reference proteome</keyword>
<dbReference type="Proteomes" id="UP000186922">
    <property type="component" value="Unassembled WGS sequence"/>
</dbReference>
<evidence type="ECO:0000256" key="3">
    <source>
        <dbReference type="ARBA" id="ARBA00022857"/>
    </source>
</evidence>
<name>A0A1D1V814_RAMVA</name>
<dbReference type="InterPro" id="IPR002347">
    <property type="entry name" value="SDR_fam"/>
</dbReference>
<keyword evidence="3" id="KW-0521">NADP</keyword>
<evidence type="ECO:0000256" key="1">
    <source>
        <dbReference type="ARBA" id="ARBA00006484"/>
    </source>
</evidence>
<dbReference type="InterPro" id="IPR020904">
    <property type="entry name" value="Sc_DH/Rdtase_CS"/>
</dbReference>
<dbReference type="PROSITE" id="PS00061">
    <property type="entry name" value="ADH_SHORT"/>
    <property type="match status" value="1"/>
</dbReference>
<accession>A0A1D1V814</accession>
<evidence type="ECO:0000313" key="6">
    <source>
        <dbReference type="Proteomes" id="UP000186922"/>
    </source>
</evidence>
<dbReference type="InterPro" id="IPR051737">
    <property type="entry name" value="L-xylulose/Carbonyl_redctase"/>
</dbReference>
<comment type="caution">
    <text evidence="5">The sequence shown here is derived from an EMBL/GenBank/DDBJ whole genome shotgun (WGS) entry which is preliminary data.</text>
</comment>
<evidence type="ECO:0000313" key="5">
    <source>
        <dbReference type="EMBL" id="GAU96915.1"/>
    </source>
</evidence>
<dbReference type="PRINTS" id="PR00080">
    <property type="entry name" value="SDRFAMILY"/>
</dbReference>
<dbReference type="OrthoDB" id="1393670at2759"/>
<comment type="similarity">
    <text evidence="1">Belongs to the short-chain dehydrogenases/reductases (SDR) family.</text>
</comment>
<gene>
    <name evidence="5" type="primary">RvY_08284-1</name>
    <name evidence="5" type="synonym">RvY_08284.1</name>
    <name evidence="5" type="ORF">RvY_08284</name>
</gene>
<dbReference type="GO" id="GO:0006006">
    <property type="term" value="P:glucose metabolic process"/>
    <property type="evidence" value="ECO:0007669"/>
    <property type="project" value="TreeGrafter"/>
</dbReference>
<dbReference type="GO" id="GO:0005997">
    <property type="term" value="P:xylulose metabolic process"/>
    <property type="evidence" value="ECO:0007669"/>
    <property type="project" value="TreeGrafter"/>
</dbReference>
<dbReference type="PRINTS" id="PR00081">
    <property type="entry name" value="GDHRDH"/>
</dbReference>
<organism evidence="5 6">
    <name type="scientific">Ramazzottius varieornatus</name>
    <name type="common">Water bear</name>
    <name type="synonym">Tardigrade</name>
    <dbReference type="NCBI Taxonomy" id="947166"/>
    <lineage>
        <taxon>Eukaryota</taxon>
        <taxon>Metazoa</taxon>
        <taxon>Ecdysozoa</taxon>
        <taxon>Tardigrada</taxon>
        <taxon>Eutardigrada</taxon>
        <taxon>Parachela</taxon>
        <taxon>Hypsibioidea</taxon>
        <taxon>Ramazzottiidae</taxon>
        <taxon>Ramazzottius</taxon>
    </lineage>
</organism>
<dbReference type="Pfam" id="PF13561">
    <property type="entry name" value="adh_short_C2"/>
    <property type="match status" value="1"/>
</dbReference>
<keyword evidence="4" id="KW-0560">Oxidoreductase</keyword>
<evidence type="ECO:0000256" key="4">
    <source>
        <dbReference type="ARBA" id="ARBA00023002"/>
    </source>
</evidence>
<evidence type="ECO:0000256" key="2">
    <source>
        <dbReference type="ARBA" id="ARBA00011881"/>
    </source>
</evidence>
<dbReference type="SUPFAM" id="SSF51735">
    <property type="entry name" value="NAD(P)-binding Rossmann-fold domains"/>
    <property type="match status" value="1"/>
</dbReference>
<dbReference type="PANTHER" id="PTHR44252">
    <property type="entry name" value="D-ERYTHRULOSE REDUCTASE"/>
    <property type="match status" value="1"/>
</dbReference>
<comment type="subunit">
    <text evidence="2">Homotetramer.</text>
</comment>
<dbReference type="InterPro" id="IPR036291">
    <property type="entry name" value="NAD(P)-bd_dom_sf"/>
</dbReference>
<reference evidence="5 6" key="1">
    <citation type="journal article" date="2016" name="Nat. Commun.">
        <title>Extremotolerant tardigrade genome and improved radiotolerance of human cultured cells by tardigrade-unique protein.</title>
        <authorList>
            <person name="Hashimoto T."/>
            <person name="Horikawa D.D."/>
            <person name="Saito Y."/>
            <person name="Kuwahara H."/>
            <person name="Kozuka-Hata H."/>
            <person name="Shin-I T."/>
            <person name="Minakuchi Y."/>
            <person name="Ohishi K."/>
            <person name="Motoyama A."/>
            <person name="Aizu T."/>
            <person name="Enomoto A."/>
            <person name="Kondo K."/>
            <person name="Tanaka S."/>
            <person name="Hara Y."/>
            <person name="Koshikawa S."/>
            <person name="Sagara H."/>
            <person name="Miura T."/>
            <person name="Yokobori S."/>
            <person name="Miyagawa K."/>
            <person name="Suzuki Y."/>
            <person name="Kubo T."/>
            <person name="Oyama M."/>
            <person name="Kohara Y."/>
            <person name="Fujiyama A."/>
            <person name="Arakawa K."/>
            <person name="Katayama T."/>
            <person name="Toyoda A."/>
            <person name="Kunieda T."/>
        </authorList>
    </citation>
    <scope>NUCLEOTIDE SEQUENCE [LARGE SCALE GENOMIC DNA]</scope>
    <source>
        <strain evidence="5 6">YOKOZUNA-1</strain>
    </source>
</reference>
<dbReference type="FunFam" id="3.40.50.720:FF:000084">
    <property type="entry name" value="Short-chain dehydrogenase reductase"/>
    <property type="match status" value="1"/>
</dbReference>
<dbReference type="STRING" id="947166.A0A1D1V814"/>
<dbReference type="AlphaFoldDB" id="A0A1D1V814"/>
<dbReference type="Gene3D" id="3.40.50.720">
    <property type="entry name" value="NAD(P)-binding Rossmann-like Domain"/>
    <property type="match status" value="1"/>
</dbReference>
<dbReference type="GO" id="GO:0004090">
    <property type="term" value="F:carbonyl reductase (NADPH) activity"/>
    <property type="evidence" value="ECO:0007669"/>
    <property type="project" value="TreeGrafter"/>
</dbReference>
<proteinExistence type="inferred from homology"/>
<dbReference type="GO" id="GO:0050038">
    <property type="term" value="F:L-xylulose reductase (NADPH) activity"/>
    <property type="evidence" value="ECO:0007669"/>
    <property type="project" value="TreeGrafter"/>
</dbReference>
<sequence length="269" mass="28612">MEQIHDPTAFNSDDSSGSNLSANFVGRRALVTGGARGIGRGITLKLAQLNAEVFVLDNSVPDLEQLKADAASLGYNNIHARCVDLSDWDATYEVVSSLLPTDLLVNNVGIVIQQKFLSITPEAFDRTININTRSALNVSQVVAKSMTERKCPGSIVNIASLASVAGGAGMGCYSASKAALDSLTRSMALELGPNKIRVNSVQPTFIATEMTKPMASSPAFACILNRIPLGPEMGEVEDVVNAVIYLLSDRARFVSGVHLRVDGGHYCNI</sequence>
<dbReference type="EMBL" id="BDGG01000003">
    <property type="protein sequence ID" value="GAU96915.1"/>
    <property type="molecule type" value="Genomic_DNA"/>
</dbReference>
<dbReference type="PANTHER" id="PTHR44252:SF3">
    <property type="entry name" value="D-ERYTHRULOSE REDUCTASE-RELATED"/>
    <property type="match status" value="1"/>
</dbReference>
<protein>
    <submittedName>
        <fullName evidence="5">Uncharacterized protein</fullName>
    </submittedName>
</protein>